<keyword evidence="2" id="KW-0472">Membrane</keyword>
<feature type="region of interest" description="Disordered" evidence="1">
    <location>
        <begin position="1"/>
        <end position="35"/>
    </location>
</feature>
<dbReference type="RefSeq" id="XP_031010977.1">
    <property type="nucleotide sequence ID" value="XM_031164955.1"/>
</dbReference>
<gene>
    <name evidence="3" type="ORF">FIESC28_10825</name>
</gene>
<dbReference type="OrthoDB" id="5419219at2759"/>
<accession>A0A366QQ83</accession>
<proteinExistence type="predicted"/>
<name>A0A366QQ83_9HYPO</name>
<feature type="compositionally biased region" description="Polar residues" evidence="1">
    <location>
        <begin position="1"/>
        <end position="17"/>
    </location>
</feature>
<feature type="transmembrane region" description="Helical" evidence="2">
    <location>
        <begin position="616"/>
        <end position="637"/>
    </location>
</feature>
<evidence type="ECO:0000256" key="2">
    <source>
        <dbReference type="SAM" id="Phobius"/>
    </source>
</evidence>
<comment type="caution">
    <text evidence="3">The sequence shown here is derived from an EMBL/GenBank/DDBJ whole genome shotgun (WGS) entry which is preliminary data.</text>
</comment>
<feature type="transmembrane region" description="Helical" evidence="2">
    <location>
        <begin position="580"/>
        <end position="604"/>
    </location>
</feature>
<feature type="compositionally biased region" description="Polar residues" evidence="1">
    <location>
        <begin position="25"/>
        <end position="35"/>
    </location>
</feature>
<evidence type="ECO:0000313" key="4">
    <source>
        <dbReference type="Proteomes" id="UP000253153"/>
    </source>
</evidence>
<organism evidence="3 4">
    <name type="scientific">Fusarium coffeatum</name>
    <dbReference type="NCBI Taxonomy" id="231269"/>
    <lineage>
        <taxon>Eukaryota</taxon>
        <taxon>Fungi</taxon>
        <taxon>Dikarya</taxon>
        <taxon>Ascomycota</taxon>
        <taxon>Pezizomycotina</taxon>
        <taxon>Sordariomycetes</taxon>
        <taxon>Hypocreomycetidae</taxon>
        <taxon>Hypocreales</taxon>
        <taxon>Nectriaceae</taxon>
        <taxon>Fusarium</taxon>
        <taxon>Fusarium incarnatum-equiseti species complex</taxon>
    </lineage>
</organism>
<dbReference type="AlphaFoldDB" id="A0A366QQ83"/>
<keyword evidence="4" id="KW-1185">Reference proteome</keyword>
<protein>
    <submittedName>
        <fullName evidence="3">Uncharacterized protein</fullName>
    </submittedName>
</protein>
<dbReference type="EMBL" id="QKXC01000326">
    <property type="protein sequence ID" value="RBR07079.1"/>
    <property type="molecule type" value="Genomic_DNA"/>
</dbReference>
<dbReference type="Proteomes" id="UP000253153">
    <property type="component" value="Unassembled WGS sequence"/>
</dbReference>
<keyword evidence="2" id="KW-1133">Transmembrane helix</keyword>
<sequence length="803" mass="89636">MATTASSQNNQPANSENTKSRLDNQRTQQDNVYQEDQQDLADEILILARSLRNAPPTDAQTRTLALAKQPRFGDLSRYSISNEDENSLWEIEAARLIDNLKAAPETFNPDCSSTMLSAIDTAGFTYLEKLSDQMLCALSMCGLDDSSVLETHCSAAASPNGSIVGRSFKKLEDESRYRPETYQVRGVPMSSVPHKAIWSGQVPQTVPPPMVTLDDVDAVTYYLLVDYITATLARILLTGFNRHQLYWLGIVVTVLAKFSTKLKALSHNLHEFLLETLITYDNLRKCPDLHKFYAGDNLSDVDLNIRIATIKLTIGSSDSYLADYVSDMGVVSNWLFRLLWHILTDMKTRNTRGRTTDEFEISATVFSAGSRGVSTLVYQNRPGHISGSSSSVAVAMYHRAFEIMMDTAASIKKERTQAVQIEQVAQCTLSIGAGKSFPDQSFKIRSMADLISIMVIFSSVDPTLIEDMVPVCDTIRASTVLPVIYSTVKCHASFASLKTIPPQVNRTILQDSRPLSESFILHSGNRILSGFRDRQTIPWNWSSNAITQKELHTSESMRRRISTSARRWAVEDQAISVSCLGYTITVLTGCAILVLGGLMAGFFVGSRIDGVDPFNLTMFSWIVAAFIIVVCKSLRVAEWTWRDFLKGRVTCRSVHELASVTNLDEQGIIMHLLSSEHELPLKLRGPYNGVFAKTGSEGFSVDIKPKMGTLFVSGLVILEVMMESGSALVCLDLRPQNITNDRERDDATGRRRIVHGQREACLVLACRIPRQEGEIERDITFRWQWLSWEKVTGLYNNPNQNVR</sequence>
<reference evidence="3 4" key="1">
    <citation type="submission" date="2018-06" db="EMBL/GenBank/DDBJ databases">
        <title>Fusarium incarnatum-equiseti species complex species 28.</title>
        <authorList>
            <person name="Gardiner D.M."/>
        </authorList>
    </citation>
    <scope>NUCLEOTIDE SEQUENCE [LARGE SCALE GENOMIC DNA]</scope>
    <source>
        <strain evidence="3 4">FIESC_28</strain>
    </source>
</reference>
<dbReference type="GeneID" id="42000251"/>
<evidence type="ECO:0000256" key="1">
    <source>
        <dbReference type="SAM" id="MobiDB-lite"/>
    </source>
</evidence>
<keyword evidence="2" id="KW-0812">Transmembrane</keyword>
<evidence type="ECO:0000313" key="3">
    <source>
        <dbReference type="EMBL" id="RBR07079.1"/>
    </source>
</evidence>